<dbReference type="CDD" id="cd06223">
    <property type="entry name" value="PRTases_typeI"/>
    <property type="match status" value="1"/>
</dbReference>
<dbReference type="InterPro" id="IPR029055">
    <property type="entry name" value="Ntn_hydrolases_N"/>
</dbReference>
<evidence type="ECO:0000256" key="4">
    <source>
        <dbReference type="ARBA" id="ARBA00022679"/>
    </source>
</evidence>
<evidence type="ECO:0000256" key="2">
    <source>
        <dbReference type="ARBA" id="ARBA00010138"/>
    </source>
</evidence>
<dbReference type="Pfam" id="PF13537">
    <property type="entry name" value="GATase_7"/>
    <property type="match status" value="1"/>
</dbReference>
<evidence type="ECO:0000256" key="5">
    <source>
        <dbReference type="ARBA" id="ARBA00022755"/>
    </source>
</evidence>
<dbReference type="GO" id="GO:0009113">
    <property type="term" value="P:purine nucleobase biosynthetic process"/>
    <property type="evidence" value="ECO:0007669"/>
    <property type="project" value="UniProtKB-UniRule"/>
</dbReference>
<comment type="function">
    <text evidence="7">Catalyzes the formation of phosphoribosylamine from phosphoribosylpyrophosphate (PRPP) and glutamine.</text>
</comment>
<evidence type="ECO:0000256" key="9">
    <source>
        <dbReference type="PIRSR" id="PIRSR000485-1"/>
    </source>
</evidence>
<feature type="binding site" evidence="7 10">
    <location>
        <position position="295"/>
    </location>
    <ligand>
        <name>Mg(2+)</name>
        <dbReference type="ChEBI" id="CHEBI:18420"/>
    </ligand>
</feature>
<keyword evidence="7 11" id="KW-0408">Iron</keyword>
<evidence type="ECO:0000313" key="13">
    <source>
        <dbReference type="EMBL" id="EFW30691.1"/>
    </source>
</evidence>
<dbReference type="RefSeq" id="WP_009348978.1">
    <property type="nucleotide sequence ID" value="NZ_GL638127.1"/>
</dbReference>
<feature type="binding site" evidence="7 11">
    <location>
        <position position="248"/>
    </location>
    <ligand>
        <name>[4Fe-4S] cluster</name>
        <dbReference type="ChEBI" id="CHEBI:49883"/>
    </ligand>
</feature>
<evidence type="ECO:0000256" key="1">
    <source>
        <dbReference type="ARBA" id="ARBA00005209"/>
    </source>
</evidence>
<reference evidence="13 14" key="1">
    <citation type="submission" date="2010-08" db="EMBL/GenBank/DDBJ databases">
        <authorList>
            <person name="Weinstock G."/>
            <person name="Sodergren E."/>
            <person name="Clifton S."/>
            <person name="Fulton L."/>
            <person name="Fulton B."/>
            <person name="Courtney L."/>
            <person name="Fronick C."/>
            <person name="Harrison M."/>
            <person name="Strong C."/>
            <person name="Farmer C."/>
            <person name="Delahaunty K."/>
            <person name="Markovic C."/>
            <person name="Hall O."/>
            <person name="Minx P."/>
            <person name="Tomlinson C."/>
            <person name="Mitreva M."/>
            <person name="Hou S."/>
            <person name="Chen J."/>
            <person name="Wollam A."/>
            <person name="Pepin K.H."/>
            <person name="Johnson M."/>
            <person name="Bhonagiri V."/>
            <person name="Zhang X."/>
            <person name="Suruliraj S."/>
            <person name="Warren W."/>
            <person name="Chinwalla A."/>
            <person name="Mardis E.R."/>
            <person name="Wilson R.K."/>
        </authorList>
    </citation>
    <scope>NUCLEOTIDE SEQUENCE [LARGE SCALE GENOMIC DNA]</scope>
    <source>
        <strain evidence="13 14">F0399</strain>
    </source>
</reference>
<comment type="cofactor">
    <cofactor evidence="7 11">
        <name>[4Fe-4S] cluster</name>
        <dbReference type="ChEBI" id="CHEBI:49883"/>
    </cofactor>
    <text evidence="7 11">Binds 1 [4Fe-4S] cluster per subunit.</text>
</comment>
<dbReference type="PROSITE" id="PS51278">
    <property type="entry name" value="GATASE_TYPE_2"/>
    <property type="match status" value="1"/>
</dbReference>
<keyword evidence="4 7" id="KW-0808">Transferase</keyword>
<keyword evidence="7 11" id="KW-0411">Iron-sulfur</keyword>
<keyword evidence="3 7" id="KW-0328">Glycosyltransferase</keyword>
<evidence type="ECO:0000256" key="10">
    <source>
        <dbReference type="PIRSR" id="PIRSR000485-2"/>
    </source>
</evidence>
<comment type="cofactor">
    <cofactor evidence="7 10">
        <name>Mg(2+)</name>
        <dbReference type="ChEBI" id="CHEBI:18420"/>
    </cofactor>
    <text evidence="7 10">Binds 1 Mg(2+) ion per subunit.</text>
</comment>
<dbReference type="HAMAP" id="MF_01931">
    <property type="entry name" value="PurF"/>
    <property type="match status" value="1"/>
</dbReference>
<dbReference type="NCBIfam" id="TIGR01134">
    <property type="entry name" value="purF"/>
    <property type="match status" value="1"/>
</dbReference>
<keyword evidence="7 10" id="KW-0460">Magnesium</keyword>
<dbReference type="UniPathway" id="UPA00074">
    <property type="reaction ID" value="UER00124"/>
</dbReference>
<keyword evidence="7" id="KW-0004">4Fe-4S</keyword>
<dbReference type="EC" id="2.4.2.14" evidence="7"/>
<dbReference type="GO" id="GO:0006189">
    <property type="term" value="P:'de novo' IMP biosynthetic process"/>
    <property type="evidence" value="ECO:0007669"/>
    <property type="project" value="UniProtKB-UniRule"/>
</dbReference>
<dbReference type="Gene3D" id="3.60.20.10">
    <property type="entry name" value="Glutamine Phosphoribosylpyrophosphate, subunit 1, domain 1"/>
    <property type="match status" value="1"/>
</dbReference>
<evidence type="ECO:0000256" key="11">
    <source>
        <dbReference type="PIRSR" id="PIRSR000485-3"/>
    </source>
</evidence>
<dbReference type="InterPro" id="IPR029057">
    <property type="entry name" value="PRTase-like"/>
</dbReference>
<feature type="binding site" evidence="7 11">
    <location>
        <position position="394"/>
    </location>
    <ligand>
        <name>[4Fe-4S] cluster</name>
        <dbReference type="ChEBI" id="CHEBI:49883"/>
    </ligand>
</feature>
<dbReference type="HOGENOM" id="CLU_022389_3_1_9"/>
<dbReference type="PANTHER" id="PTHR11907">
    <property type="entry name" value="AMIDOPHOSPHORIBOSYLTRANSFERASE"/>
    <property type="match status" value="1"/>
</dbReference>
<keyword evidence="6 7" id="KW-0315">Glutamine amidotransferase</keyword>
<comment type="caution">
    <text evidence="13">The sequence shown here is derived from an EMBL/GenBank/DDBJ whole genome shotgun (WGS) entry which is preliminary data.</text>
</comment>
<dbReference type="Gene3D" id="3.40.50.2020">
    <property type="match status" value="1"/>
</dbReference>
<keyword evidence="14" id="KW-1185">Reference proteome</keyword>
<dbReference type="Pfam" id="PF00156">
    <property type="entry name" value="Pribosyltran"/>
    <property type="match status" value="1"/>
</dbReference>
<dbReference type="InterPro" id="IPR005854">
    <property type="entry name" value="PurF"/>
</dbReference>
<accession>E7N027</accession>
<feature type="binding site" evidence="7 10">
    <location>
        <position position="357"/>
    </location>
    <ligand>
        <name>Mg(2+)</name>
        <dbReference type="ChEBI" id="CHEBI:18420"/>
    </ligand>
</feature>
<feature type="binding site" evidence="7 10">
    <location>
        <position position="358"/>
    </location>
    <ligand>
        <name>Mg(2+)</name>
        <dbReference type="ChEBI" id="CHEBI:18420"/>
    </ligand>
</feature>
<dbReference type="InterPro" id="IPR035584">
    <property type="entry name" value="PurF_N"/>
</dbReference>
<dbReference type="AlphaFoldDB" id="E7N027"/>
<dbReference type="PIRSF" id="PIRSF000485">
    <property type="entry name" value="Amd_phspho_trans"/>
    <property type="match status" value="1"/>
</dbReference>
<dbReference type="InterPro" id="IPR017932">
    <property type="entry name" value="GATase_2_dom"/>
</dbReference>
<evidence type="ECO:0000256" key="7">
    <source>
        <dbReference type="HAMAP-Rule" id="MF_01931"/>
    </source>
</evidence>
<protein>
    <recommendedName>
        <fullName evidence="7">Amidophosphoribosyltransferase</fullName>
        <shortName evidence="7">ATase</shortName>
        <ecNumber evidence="7">2.4.2.14</ecNumber>
    </recommendedName>
    <alternativeName>
        <fullName evidence="7">Glutamine phosphoribosylpyrophosphate amidotransferase</fullName>
        <shortName evidence="7">GPATase</shortName>
    </alternativeName>
</protein>
<dbReference type="SUPFAM" id="SSF53271">
    <property type="entry name" value="PRTase-like"/>
    <property type="match status" value="1"/>
</dbReference>
<feature type="binding site" evidence="7 11">
    <location>
        <position position="446"/>
    </location>
    <ligand>
        <name>[4Fe-4S] cluster</name>
        <dbReference type="ChEBI" id="CHEBI:49883"/>
    </ligand>
</feature>
<evidence type="ECO:0000256" key="6">
    <source>
        <dbReference type="ARBA" id="ARBA00022962"/>
    </source>
</evidence>
<dbReference type="CDD" id="cd00715">
    <property type="entry name" value="GPATase_N"/>
    <property type="match status" value="1"/>
</dbReference>
<dbReference type="EMBL" id="AECV01000001">
    <property type="protein sequence ID" value="EFW30691.1"/>
    <property type="molecule type" value="Genomic_DNA"/>
</dbReference>
<keyword evidence="5 7" id="KW-0658">Purine biosynthesis</keyword>
<comment type="similarity">
    <text evidence="2 7 8">In the C-terminal section; belongs to the purine/pyrimidine phosphoribosyltransferase family.</text>
</comment>
<dbReference type="InterPro" id="IPR000836">
    <property type="entry name" value="PRTase_dom"/>
</dbReference>
<comment type="catalytic activity">
    <reaction evidence="7 8">
        <text>5-phospho-beta-D-ribosylamine + L-glutamate + diphosphate = 5-phospho-alpha-D-ribose 1-diphosphate + L-glutamine + H2O</text>
        <dbReference type="Rhea" id="RHEA:14905"/>
        <dbReference type="ChEBI" id="CHEBI:15377"/>
        <dbReference type="ChEBI" id="CHEBI:29985"/>
        <dbReference type="ChEBI" id="CHEBI:33019"/>
        <dbReference type="ChEBI" id="CHEBI:58017"/>
        <dbReference type="ChEBI" id="CHEBI:58359"/>
        <dbReference type="ChEBI" id="CHEBI:58681"/>
        <dbReference type="EC" id="2.4.2.14"/>
    </reaction>
</comment>
<dbReference type="MEROPS" id="C44.001"/>
<evidence type="ECO:0000256" key="3">
    <source>
        <dbReference type="ARBA" id="ARBA00022676"/>
    </source>
</evidence>
<feature type="domain" description="Glutamine amidotransferase type-2" evidence="12">
    <location>
        <begin position="12"/>
        <end position="232"/>
    </location>
</feature>
<evidence type="ECO:0000256" key="8">
    <source>
        <dbReference type="PIRNR" id="PIRNR000485"/>
    </source>
</evidence>
<dbReference type="GO" id="GO:0000287">
    <property type="term" value="F:magnesium ion binding"/>
    <property type="evidence" value="ECO:0007669"/>
    <property type="project" value="UniProtKB-UniRule"/>
</dbReference>
<evidence type="ECO:0000259" key="12">
    <source>
        <dbReference type="PROSITE" id="PS51278"/>
    </source>
</evidence>
<dbReference type="GO" id="GO:0051539">
    <property type="term" value="F:4 iron, 4 sulfur cluster binding"/>
    <property type="evidence" value="ECO:0007669"/>
    <property type="project" value="UniProtKB-KW"/>
</dbReference>
<name>E7N027_9FIRM</name>
<dbReference type="GO" id="GO:0004044">
    <property type="term" value="F:amidophosphoribosyltransferase activity"/>
    <property type="evidence" value="ECO:0007669"/>
    <property type="project" value="UniProtKB-UniRule"/>
</dbReference>
<dbReference type="SUPFAM" id="SSF56235">
    <property type="entry name" value="N-terminal nucleophile aminohydrolases (Ntn hydrolases)"/>
    <property type="match status" value="1"/>
</dbReference>
<evidence type="ECO:0000313" key="14">
    <source>
        <dbReference type="Proteomes" id="UP000004633"/>
    </source>
</evidence>
<sequence length="483" mass="52994">MYLKEPKWKEECGIYGVYSGTEPVAEMTYLGLFALQHRGQESAGIALTDGYWIDVKKGMGLVSEVFGAHLPQLDNAKIAIGHVRYATTGFSLAANAQPLRVNYAGGALALAHNGDLTNAAIIRRELEDRGTVFQTTIDSEVFVHLIARSQCRTIEDRILEAVKVVRGAFCLTIMTENKLIGVRDPQGFRPLCLGRSPEGSWVLASETCALEVSGAEFVRDIAPGEMVVIDGEGVRSFRFSNGEGIATCIFEYIYFARPDSIIDGQSVHAARFAMGRMLARESGFRGDVVISVPDSGTTAATGFAYEAGIPFAEGLIKNRYIARTFIQPTQQQRDAAVKLKLSPVRSVVAGKSVIMVDDSIVRGTTSGKIVRLLRNAGAREIHVCISSPPITDPCYYGIDTSVRKELISATKTVEEIRDFIGADSLHFISLEGLRQCVPALNPDHMCYACFNNDYPVPEEDAELDEDDKIILERRRIAQRERGL</sequence>
<feature type="binding site" evidence="7 11">
    <location>
        <position position="449"/>
    </location>
    <ligand>
        <name>[4Fe-4S] cluster</name>
        <dbReference type="ChEBI" id="CHEBI:49883"/>
    </ligand>
</feature>
<dbReference type="STRING" id="749551.HMPREF9555_00320"/>
<dbReference type="Proteomes" id="UP000004633">
    <property type="component" value="Unassembled WGS sequence"/>
</dbReference>
<comment type="pathway">
    <text evidence="1 7 8">Purine metabolism; IMP biosynthesis via de novo pathway; N(1)-(5-phospho-D-ribosyl)glycinamide from 5-phospho-alpha-D-ribose 1-diphosphate: step 1/2.</text>
</comment>
<proteinExistence type="inferred from homology"/>
<feature type="active site" description="Nucleophile" evidence="7 9">
    <location>
        <position position="12"/>
    </location>
</feature>
<gene>
    <name evidence="7 13" type="primary">purF</name>
    <name evidence="13" type="ORF">HMPREF9555_00320</name>
</gene>
<keyword evidence="7 10" id="KW-0479">Metal-binding</keyword>
<organism evidence="13 14">
    <name type="scientific">Selenomonas artemidis F0399</name>
    <dbReference type="NCBI Taxonomy" id="749551"/>
    <lineage>
        <taxon>Bacteria</taxon>
        <taxon>Bacillati</taxon>
        <taxon>Bacillota</taxon>
        <taxon>Negativicutes</taxon>
        <taxon>Selenomonadales</taxon>
        <taxon>Selenomonadaceae</taxon>
        <taxon>Selenomonas</taxon>
    </lineage>
</organism>